<reference evidence="3 6" key="2">
    <citation type="submission" date="2020-08" db="EMBL/GenBank/DDBJ databases">
        <title>Genomic Encyclopedia of Type Strains, Phase IV (KMG-IV): sequencing the most valuable type-strain genomes for metagenomic binning, comparative biology and taxonomic classification.</title>
        <authorList>
            <person name="Goeker M."/>
        </authorList>
    </citation>
    <scope>NUCLEOTIDE SEQUENCE [LARGE SCALE GENOMIC DNA]</scope>
    <source>
        <strain evidence="3 6">DSM 12027</strain>
    </source>
</reference>
<dbReference type="InterPro" id="IPR000835">
    <property type="entry name" value="HTH_MarR-typ"/>
</dbReference>
<feature type="region of interest" description="Disordered" evidence="1">
    <location>
        <begin position="156"/>
        <end position="180"/>
    </location>
</feature>
<gene>
    <name evidence="4" type="ORF">FHR04_04230</name>
    <name evidence="3" type="ORF">HNQ04_001019</name>
</gene>
<name>A0A5C4YA41_9DEIO</name>
<accession>A0A5C4YA41</accession>
<reference evidence="4 5" key="1">
    <citation type="submission" date="2019-06" db="EMBL/GenBank/DDBJ databases">
        <title>Genome sequence of Deinococcus radiopugnans ATCC 19172.</title>
        <authorList>
            <person name="Maclea K.S."/>
            <person name="Maynard C.R."/>
        </authorList>
    </citation>
    <scope>NUCLEOTIDE SEQUENCE [LARGE SCALE GENOMIC DNA]</scope>
    <source>
        <strain evidence="4 5">ATCC 19172</strain>
    </source>
</reference>
<dbReference type="InterPro" id="IPR036390">
    <property type="entry name" value="WH_DNA-bd_sf"/>
</dbReference>
<evidence type="ECO:0000259" key="2">
    <source>
        <dbReference type="PROSITE" id="PS50995"/>
    </source>
</evidence>
<evidence type="ECO:0000313" key="4">
    <source>
        <dbReference type="EMBL" id="TNM72494.1"/>
    </source>
</evidence>
<keyword evidence="6" id="KW-1185">Reference proteome</keyword>
<feature type="domain" description="HTH marR-type" evidence="2">
    <location>
        <begin position="16"/>
        <end position="152"/>
    </location>
</feature>
<dbReference type="InterPro" id="IPR052526">
    <property type="entry name" value="HTH-type_Bedaq_tolerance"/>
</dbReference>
<evidence type="ECO:0000256" key="1">
    <source>
        <dbReference type="SAM" id="MobiDB-lite"/>
    </source>
</evidence>
<dbReference type="EMBL" id="JACHEW010000004">
    <property type="protein sequence ID" value="MBB6015787.1"/>
    <property type="molecule type" value="Genomic_DNA"/>
</dbReference>
<dbReference type="EMBL" id="VDMO01000003">
    <property type="protein sequence ID" value="TNM72494.1"/>
    <property type="molecule type" value="Genomic_DNA"/>
</dbReference>
<dbReference type="OrthoDB" id="69852at2"/>
<protein>
    <submittedName>
        <fullName evidence="3">DNA-binding MarR family transcriptional regulator</fullName>
    </submittedName>
    <submittedName>
        <fullName evidence="4">Winged helix-turn-helix transcriptional regulator</fullName>
    </submittedName>
</protein>
<evidence type="ECO:0000313" key="6">
    <source>
        <dbReference type="Proteomes" id="UP000629870"/>
    </source>
</evidence>
<dbReference type="SMART" id="SM00347">
    <property type="entry name" value="HTH_MARR"/>
    <property type="match status" value="1"/>
</dbReference>
<dbReference type="Pfam" id="PF12802">
    <property type="entry name" value="MarR_2"/>
    <property type="match status" value="1"/>
</dbReference>
<dbReference type="AlphaFoldDB" id="A0A5C4YA41"/>
<comment type="caution">
    <text evidence="4">The sequence shown here is derived from an EMBL/GenBank/DDBJ whole genome shotgun (WGS) entry which is preliminary data.</text>
</comment>
<keyword evidence="3" id="KW-0238">DNA-binding</keyword>
<evidence type="ECO:0000313" key="5">
    <source>
        <dbReference type="Proteomes" id="UP000313988"/>
    </source>
</evidence>
<dbReference type="Gene3D" id="1.10.10.10">
    <property type="entry name" value="Winged helix-like DNA-binding domain superfamily/Winged helix DNA-binding domain"/>
    <property type="match status" value="1"/>
</dbReference>
<dbReference type="GO" id="GO:0003700">
    <property type="term" value="F:DNA-binding transcription factor activity"/>
    <property type="evidence" value="ECO:0007669"/>
    <property type="project" value="InterPro"/>
</dbReference>
<dbReference type="InterPro" id="IPR036388">
    <property type="entry name" value="WH-like_DNA-bd_sf"/>
</dbReference>
<dbReference type="RefSeq" id="WP_139401028.1">
    <property type="nucleotide sequence ID" value="NZ_JACHEW010000004.1"/>
</dbReference>
<dbReference type="Proteomes" id="UP000313988">
    <property type="component" value="Unassembled WGS sequence"/>
</dbReference>
<sequence length="180" mass="19673">MSLPSSPHTEPHPDELYELIRLTLRLSRRFRQALDEPLETALALNTKELLVLASIMDGAQTPGRIASRQSLPAPTVTRIVSKLVAAGLVVRVSDPADLRCFQLQLTPQGEATRARTRQTGQQIVASHFGHLPPQRVHAALEAMRAFHDALNAPISEEALPEETLPEQARAEVSLSEEVGA</sequence>
<dbReference type="SUPFAM" id="SSF46785">
    <property type="entry name" value="Winged helix' DNA-binding domain"/>
    <property type="match status" value="1"/>
</dbReference>
<dbReference type="GO" id="GO:0003677">
    <property type="term" value="F:DNA binding"/>
    <property type="evidence" value="ECO:0007669"/>
    <property type="project" value="UniProtKB-KW"/>
</dbReference>
<dbReference type="PROSITE" id="PS50995">
    <property type="entry name" value="HTH_MARR_2"/>
    <property type="match status" value="1"/>
</dbReference>
<dbReference type="PANTHER" id="PTHR39515">
    <property type="entry name" value="CONSERVED PROTEIN"/>
    <property type="match status" value="1"/>
</dbReference>
<evidence type="ECO:0000313" key="3">
    <source>
        <dbReference type="EMBL" id="MBB6015787.1"/>
    </source>
</evidence>
<dbReference type="Proteomes" id="UP000629870">
    <property type="component" value="Unassembled WGS sequence"/>
</dbReference>
<organism evidence="4 5">
    <name type="scientific">Deinococcus radiopugnans ATCC 19172</name>
    <dbReference type="NCBI Taxonomy" id="585398"/>
    <lineage>
        <taxon>Bacteria</taxon>
        <taxon>Thermotogati</taxon>
        <taxon>Deinococcota</taxon>
        <taxon>Deinococci</taxon>
        <taxon>Deinococcales</taxon>
        <taxon>Deinococcaceae</taxon>
        <taxon>Deinococcus</taxon>
    </lineage>
</organism>
<dbReference type="PANTHER" id="PTHR39515:SF2">
    <property type="entry name" value="HTH-TYPE TRANSCRIPTIONAL REGULATOR RV0880"/>
    <property type="match status" value="1"/>
</dbReference>
<proteinExistence type="predicted"/>